<evidence type="ECO:0000256" key="2">
    <source>
        <dbReference type="SAM" id="Phobius"/>
    </source>
</evidence>
<name>A0A021VU58_9CELL</name>
<reference evidence="3 4" key="1">
    <citation type="submission" date="2014-01" db="EMBL/GenBank/DDBJ databases">
        <title>Actinotalea ferrariae CF5-4.</title>
        <authorList>
            <person name="Chen F."/>
            <person name="Li Y."/>
            <person name="Wang G."/>
        </authorList>
    </citation>
    <scope>NUCLEOTIDE SEQUENCE [LARGE SCALE GENOMIC DNA]</scope>
    <source>
        <strain evidence="3 4">CF5-4</strain>
    </source>
</reference>
<dbReference type="Proteomes" id="UP000019753">
    <property type="component" value="Unassembled WGS sequence"/>
</dbReference>
<keyword evidence="2" id="KW-1133">Transmembrane helix</keyword>
<protein>
    <submittedName>
        <fullName evidence="3">Uncharacterized protein</fullName>
    </submittedName>
</protein>
<feature type="transmembrane region" description="Helical" evidence="2">
    <location>
        <begin position="136"/>
        <end position="156"/>
    </location>
</feature>
<evidence type="ECO:0000256" key="1">
    <source>
        <dbReference type="SAM" id="MobiDB-lite"/>
    </source>
</evidence>
<sequence>MSASAFPAGPLRPAAPTRPAAARGRAGPGPVARRAGHVLGALVDVLLLVAVLVWPGWRAVPFLTEEFRGVLGLLLVSLLLNTVAELVYALVDRPRVKAVGDLVTLTVSLLVTLRLWQVFPFDLPDGTPWETVVRVLLVLGIVGVVVGMAVALVTAVRPARRPAG</sequence>
<dbReference type="EMBL" id="AXCW01000083">
    <property type="protein sequence ID" value="EYR63580.1"/>
    <property type="molecule type" value="Genomic_DNA"/>
</dbReference>
<evidence type="ECO:0000313" key="4">
    <source>
        <dbReference type="Proteomes" id="UP000019753"/>
    </source>
</evidence>
<organism evidence="3 4">
    <name type="scientific">Actinotalea ferrariae CF5-4</name>
    <dbReference type="NCBI Taxonomy" id="948458"/>
    <lineage>
        <taxon>Bacteria</taxon>
        <taxon>Bacillati</taxon>
        <taxon>Actinomycetota</taxon>
        <taxon>Actinomycetes</taxon>
        <taxon>Micrococcales</taxon>
        <taxon>Cellulomonadaceae</taxon>
        <taxon>Actinotalea</taxon>
    </lineage>
</organism>
<accession>A0A021VU58</accession>
<feature type="region of interest" description="Disordered" evidence="1">
    <location>
        <begin position="1"/>
        <end position="28"/>
    </location>
</feature>
<feature type="transmembrane region" description="Helical" evidence="2">
    <location>
        <begin position="98"/>
        <end position="116"/>
    </location>
</feature>
<proteinExistence type="predicted"/>
<keyword evidence="2" id="KW-0812">Transmembrane</keyword>
<feature type="transmembrane region" description="Helical" evidence="2">
    <location>
        <begin position="69"/>
        <end position="91"/>
    </location>
</feature>
<gene>
    <name evidence="3" type="ORF">N866_19470</name>
</gene>
<keyword evidence="4" id="KW-1185">Reference proteome</keyword>
<dbReference type="AlphaFoldDB" id="A0A021VU58"/>
<feature type="compositionally biased region" description="Low complexity" evidence="1">
    <location>
        <begin position="7"/>
        <end position="28"/>
    </location>
</feature>
<comment type="caution">
    <text evidence="3">The sequence shown here is derived from an EMBL/GenBank/DDBJ whole genome shotgun (WGS) entry which is preliminary data.</text>
</comment>
<evidence type="ECO:0000313" key="3">
    <source>
        <dbReference type="EMBL" id="EYR63580.1"/>
    </source>
</evidence>
<dbReference type="RefSeq" id="WP_081802499.1">
    <property type="nucleotide sequence ID" value="NZ_AXCW01000083.1"/>
</dbReference>
<keyword evidence="2" id="KW-0472">Membrane</keyword>
<feature type="transmembrane region" description="Helical" evidence="2">
    <location>
        <begin position="38"/>
        <end position="57"/>
    </location>
</feature>